<dbReference type="AlphaFoldDB" id="A0A7J6V1A8"/>
<accession>A0A7J6V1A8</accession>
<dbReference type="PANTHER" id="PTHR33447:SF2">
    <property type="entry name" value="GLUTATHIONE GAMMA-GLUTAMYLCYSTEINYLTRANSFERASE"/>
    <property type="match status" value="1"/>
</dbReference>
<dbReference type="GO" id="GO:0046872">
    <property type="term" value="F:metal ion binding"/>
    <property type="evidence" value="ECO:0007669"/>
    <property type="project" value="InterPro"/>
</dbReference>
<dbReference type="GO" id="GO:0098849">
    <property type="term" value="P:cellular detoxification of cadmium ion"/>
    <property type="evidence" value="ECO:0007669"/>
    <property type="project" value="TreeGrafter"/>
</dbReference>
<dbReference type="Proteomes" id="UP000554482">
    <property type="component" value="Unassembled WGS sequence"/>
</dbReference>
<dbReference type="GO" id="GO:0016756">
    <property type="term" value="F:glutathione gamma-glutamylcysteinyltransferase activity"/>
    <property type="evidence" value="ECO:0007669"/>
    <property type="project" value="InterPro"/>
</dbReference>
<dbReference type="PANTHER" id="PTHR33447">
    <property type="entry name" value="GLUTATHIONE GAMMA-GLUTAMYLCYSTEINYLTRANSFERASE"/>
    <property type="match status" value="1"/>
</dbReference>
<keyword evidence="3" id="KW-1185">Reference proteome</keyword>
<proteinExistence type="predicted"/>
<name>A0A7J6V1A8_THATH</name>
<evidence type="ECO:0000313" key="2">
    <source>
        <dbReference type="EMBL" id="KAF5178603.1"/>
    </source>
</evidence>
<evidence type="ECO:0000259" key="1">
    <source>
        <dbReference type="Pfam" id="PF09328"/>
    </source>
</evidence>
<comment type="caution">
    <text evidence="2">The sequence shown here is derived from an EMBL/GenBank/DDBJ whole genome shotgun (WGS) entry which is preliminary data.</text>
</comment>
<reference evidence="2 3" key="1">
    <citation type="submission" date="2020-06" db="EMBL/GenBank/DDBJ databases">
        <title>Transcriptomic and genomic resources for Thalictrum thalictroides and T. hernandezii: Facilitating candidate gene discovery in an emerging model plant lineage.</title>
        <authorList>
            <person name="Arias T."/>
            <person name="Riano-Pachon D.M."/>
            <person name="Di Stilio V.S."/>
        </authorList>
    </citation>
    <scope>NUCLEOTIDE SEQUENCE [LARGE SCALE GENOMIC DNA]</scope>
    <source>
        <strain evidence="3">cv. WT478/WT964</strain>
        <tissue evidence="2">Leaves</tissue>
    </source>
</reference>
<keyword evidence="2" id="KW-0808">Transferase</keyword>
<dbReference type="OrthoDB" id="448954at2759"/>
<dbReference type="InterPro" id="IPR015407">
    <property type="entry name" value="Phytochelatin_synthase_C"/>
</dbReference>
<dbReference type="GO" id="GO:0010273">
    <property type="term" value="P:detoxification of copper ion"/>
    <property type="evidence" value="ECO:0007669"/>
    <property type="project" value="TreeGrafter"/>
</dbReference>
<dbReference type="Pfam" id="PF09328">
    <property type="entry name" value="Phytochelatin_C"/>
    <property type="match status" value="1"/>
</dbReference>
<evidence type="ECO:0000313" key="3">
    <source>
        <dbReference type="Proteomes" id="UP000554482"/>
    </source>
</evidence>
<dbReference type="GO" id="GO:0046938">
    <property type="term" value="P:phytochelatin biosynthetic process"/>
    <property type="evidence" value="ECO:0007669"/>
    <property type="project" value="InterPro"/>
</dbReference>
<protein>
    <submittedName>
        <fullName evidence="2">Glutathione gamma-glutamylcysteinyltransferase</fullName>
    </submittedName>
</protein>
<dbReference type="InterPro" id="IPR040409">
    <property type="entry name" value="PCS-like"/>
</dbReference>
<dbReference type="EMBL" id="JABWDY010039879">
    <property type="protein sequence ID" value="KAF5178603.1"/>
    <property type="molecule type" value="Genomic_DNA"/>
</dbReference>
<organism evidence="2 3">
    <name type="scientific">Thalictrum thalictroides</name>
    <name type="common">Rue-anemone</name>
    <name type="synonym">Anemone thalictroides</name>
    <dbReference type="NCBI Taxonomy" id="46969"/>
    <lineage>
        <taxon>Eukaryota</taxon>
        <taxon>Viridiplantae</taxon>
        <taxon>Streptophyta</taxon>
        <taxon>Embryophyta</taxon>
        <taxon>Tracheophyta</taxon>
        <taxon>Spermatophyta</taxon>
        <taxon>Magnoliopsida</taxon>
        <taxon>Ranunculales</taxon>
        <taxon>Ranunculaceae</taxon>
        <taxon>Thalictroideae</taxon>
        <taxon>Thalictrum</taxon>
    </lineage>
</organism>
<sequence>MSSLGDKDTLPEIAAHVCCQGAGILTGNPGSSYGFCCRETCVKRLKANGDTPVTTVSGTVVTSGSEQGVDMLVPSSQIKSNCCRSDPSSSTGMYTASSDILTGLLLALPPKTWSGIIEQKLSQEFCGLVATEHLPSLLQEEPKR</sequence>
<gene>
    <name evidence="2" type="ORF">FRX31_031810</name>
</gene>
<feature type="domain" description="Phytochelatin synthase C-terminal" evidence="1">
    <location>
        <begin position="2"/>
        <end position="141"/>
    </location>
</feature>